<dbReference type="Proteomes" id="UP000184932">
    <property type="component" value="Unassembled WGS sequence"/>
</dbReference>
<dbReference type="EMBL" id="FSRL01000001">
    <property type="protein sequence ID" value="SIO11545.1"/>
    <property type="molecule type" value="Genomic_DNA"/>
</dbReference>
<name>A0A1N6GW00_9RHOB</name>
<dbReference type="RefSeq" id="WP_175570478.1">
    <property type="nucleotide sequence ID" value="NZ_FSRL01000001.1"/>
</dbReference>
<dbReference type="STRING" id="1217970.SAMN05444002_2819"/>
<evidence type="ECO:0000313" key="1">
    <source>
        <dbReference type="EMBL" id="SIO11545.1"/>
    </source>
</evidence>
<gene>
    <name evidence="1" type="ORF">SAMN05444002_2819</name>
</gene>
<reference evidence="2" key="1">
    <citation type="submission" date="2016-11" db="EMBL/GenBank/DDBJ databases">
        <authorList>
            <person name="Varghese N."/>
            <person name="Submissions S."/>
        </authorList>
    </citation>
    <scope>NUCLEOTIDE SEQUENCE [LARGE SCALE GENOMIC DNA]</scope>
    <source>
        <strain evidence="2">DSM 29440</strain>
    </source>
</reference>
<sequence length="54" mass="6129">MTANHSQLRQFITDLEKMREMLSRDIVSGNGDTRMLTDLHRRVSKALTALNGQA</sequence>
<proteinExistence type="predicted"/>
<organism evidence="1 2">
    <name type="scientific">Vannielia litorea</name>
    <dbReference type="NCBI Taxonomy" id="1217970"/>
    <lineage>
        <taxon>Bacteria</taxon>
        <taxon>Pseudomonadati</taxon>
        <taxon>Pseudomonadota</taxon>
        <taxon>Alphaproteobacteria</taxon>
        <taxon>Rhodobacterales</taxon>
        <taxon>Paracoccaceae</taxon>
        <taxon>Vannielia</taxon>
    </lineage>
</organism>
<evidence type="ECO:0000313" key="2">
    <source>
        <dbReference type="Proteomes" id="UP000184932"/>
    </source>
</evidence>
<keyword evidence="2" id="KW-1185">Reference proteome</keyword>
<accession>A0A1N6GW00</accession>
<protein>
    <submittedName>
        <fullName evidence="1">Uncharacterized protein</fullName>
    </submittedName>
</protein>
<dbReference type="AlphaFoldDB" id="A0A1N6GW00"/>